<dbReference type="EMBL" id="BJNB01000019">
    <property type="protein sequence ID" value="GEB97890.1"/>
    <property type="molecule type" value="Genomic_DNA"/>
</dbReference>
<evidence type="ECO:0000259" key="1">
    <source>
        <dbReference type="Pfam" id="PF01048"/>
    </source>
</evidence>
<sequence length="203" mass="21089">MENLSGRTLFVAAVDAEAAQIPADEPVIITGIGTLPAAIALTEVLTAARLGDGLPDRVVNVGTAGALADGMTGVFEISQVLKHDFHLEILSDIHRYLLPDVIELETSGRLPTCGLATGDAFISDSVTRAALSGRASLCDMEGYAIAAVCQRFGVPVTLLKQVSDSANEEAIGTWANVLERAARQIASAATDLGVLSSSAEKEN</sequence>
<dbReference type="PANTHER" id="PTHR46832:SF1">
    <property type="entry name" value="5'-METHYLTHIOADENOSINE_S-ADENOSYLHOMOCYSTEINE NUCLEOSIDASE"/>
    <property type="match status" value="1"/>
</dbReference>
<accession>A0A1L7CPE2</accession>
<reference evidence="2 4" key="1">
    <citation type="submission" date="2014-08" db="EMBL/GenBank/DDBJ databases">
        <title>Complete genome sequence of Corynebacterium flavescens OJ8(T)(=DSM 20296(T)), isolated from cheese.</title>
        <authorList>
            <person name="Ruckert C."/>
            <person name="Albersmeier A."/>
            <person name="Winkler A."/>
            <person name="Kalinowski J."/>
        </authorList>
    </citation>
    <scope>NUCLEOTIDE SEQUENCE [LARGE SCALE GENOMIC DNA]</scope>
    <source>
        <strain evidence="2 4">OJ8</strain>
    </source>
</reference>
<dbReference type="GO" id="GO:0008782">
    <property type="term" value="F:adenosylhomocysteine nucleosidase activity"/>
    <property type="evidence" value="ECO:0007669"/>
    <property type="project" value="TreeGrafter"/>
</dbReference>
<dbReference type="STRING" id="28028.CFLV_11545"/>
<evidence type="ECO:0000313" key="5">
    <source>
        <dbReference type="Proteomes" id="UP000315353"/>
    </source>
</evidence>
<dbReference type="GO" id="GO:0008930">
    <property type="term" value="F:methylthioadenosine nucleosidase activity"/>
    <property type="evidence" value="ECO:0007669"/>
    <property type="project" value="TreeGrafter"/>
</dbReference>
<dbReference type="GO" id="GO:0005829">
    <property type="term" value="C:cytosol"/>
    <property type="evidence" value="ECO:0007669"/>
    <property type="project" value="TreeGrafter"/>
</dbReference>
<dbReference type="AlphaFoldDB" id="A0A1L7CPE2"/>
<dbReference type="NCBIfam" id="NF004168">
    <property type="entry name" value="PRK05634.1"/>
    <property type="match status" value="1"/>
</dbReference>
<gene>
    <name evidence="3" type="ORF">CFL01nite_13850</name>
    <name evidence="2" type="ORF">CFLV_11545</name>
</gene>
<feature type="domain" description="Nucleoside phosphorylase" evidence="1">
    <location>
        <begin position="116"/>
        <end position="186"/>
    </location>
</feature>
<evidence type="ECO:0000313" key="3">
    <source>
        <dbReference type="EMBL" id="GEB97890.1"/>
    </source>
</evidence>
<dbReference type="InterPro" id="IPR035994">
    <property type="entry name" value="Nucleoside_phosphorylase_sf"/>
</dbReference>
<keyword evidence="4" id="KW-1185">Reference proteome</keyword>
<name>A0A1L7CPE2_CORFL</name>
<dbReference type="OrthoDB" id="3852236at2"/>
<evidence type="ECO:0000313" key="2">
    <source>
        <dbReference type="EMBL" id="APT87722.1"/>
    </source>
</evidence>
<protein>
    <submittedName>
        <fullName evidence="2">Nucleosidase</fullName>
    </submittedName>
</protein>
<dbReference type="InterPro" id="IPR000845">
    <property type="entry name" value="Nucleoside_phosphorylase_d"/>
</dbReference>
<organism evidence="2 4">
    <name type="scientific">Corynebacterium flavescens</name>
    <dbReference type="NCBI Taxonomy" id="28028"/>
    <lineage>
        <taxon>Bacteria</taxon>
        <taxon>Bacillati</taxon>
        <taxon>Actinomycetota</taxon>
        <taxon>Actinomycetes</taxon>
        <taxon>Mycobacteriales</taxon>
        <taxon>Corynebacteriaceae</taxon>
        <taxon>Corynebacterium</taxon>
    </lineage>
</organism>
<dbReference type="GO" id="GO:0009116">
    <property type="term" value="P:nucleoside metabolic process"/>
    <property type="evidence" value="ECO:0007669"/>
    <property type="project" value="InterPro"/>
</dbReference>
<dbReference type="Pfam" id="PF01048">
    <property type="entry name" value="PNP_UDP_1"/>
    <property type="match status" value="1"/>
</dbReference>
<reference evidence="3 5" key="2">
    <citation type="submission" date="2019-06" db="EMBL/GenBank/DDBJ databases">
        <title>Whole genome shotgun sequence of Corynebacterium flavescens NBRC 14136.</title>
        <authorList>
            <person name="Hosoyama A."/>
            <person name="Uohara A."/>
            <person name="Ohji S."/>
            <person name="Ichikawa N."/>
        </authorList>
    </citation>
    <scope>NUCLEOTIDE SEQUENCE [LARGE SCALE GENOMIC DNA]</scope>
    <source>
        <strain evidence="3 5">NBRC 14136</strain>
    </source>
</reference>
<dbReference type="KEGG" id="cfc:CFLV_11545"/>
<dbReference type="Proteomes" id="UP000315353">
    <property type="component" value="Unassembled WGS sequence"/>
</dbReference>
<dbReference type="SUPFAM" id="SSF53167">
    <property type="entry name" value="Purine and uridine phosphorylases"/>
    <property type="match status" value="1"/>
</dbReference>
<proteinExistence type="predicted"/>
<dbReference type="Gene3D" id="3.40.50.1580">
    <property type="entry name" value="Nucleoside phosphorylase domain"/>
    <property type="match status" value="1"/>
</dbReference>
<dbReference type="RefSeq" id="WP_075730648.1">
    <property type="nucleotide sequence ID" value="NZ_BJNB01000019.1"/>
</dbReference>
<dbReference type="Proteomes" id="UP000185479">
    <property type="component" value="Chromosome"/>
</dbReference>
<dbReference type="EMBL" id="CP009246">
    <property type="protein sequence ID" value="APT87722.1"/>
    <property type="molecule type" value="Genomic_DNA"/>
</dbReference>
<dbReference type="GeneID" id="82881309"/>
<evidence type="ECO:0000313" key="4">
    <source>
        <dbReference type="Proteomes" id="UP000185479"/>
    </source>
</evidence>
<dbReference type="GO" id="GO:0019284">
    <property type="term" value="P:L-methionine salvage from S-adenosylmethionine"/>
    <property type="evidence" value="ECO:0007669"/>
    <property type="project" value="TreeGrafter"/>
</dbReference>
<dbReference type="PANTHER" id="PTHR46832">
    <property type="entry name" value="5'-METHYLTHIOADENOSINE/S-ADENOSYLHOMOCYSTEINE NUCLEOSIDASE"/>
    <property type="match status" value="1"/>
</dbReference>